<evidence type="ECO:0008006" key="6">
    <source>
        <dbReference type="Google" id="ProtNLM"/>
    </source>
</evidence>
<dbReference type="GO" id="GO:0003735">
    <property type="term" value="F:structural constituent of ribosome"/>
    <property type="evidence" value="ECO:0007669"/>
    <property type="project" value="InterPro"/>
</dbReference>
<reference evidence="5" key="1">
    <citation type="submission" date="2011-05" db="EMBL/GenBank/DDBJ databases">
        <title>The genome sequence of Vittaforma corneae strain ATCC 50505.</title>
        <authorList>
            <consortium name="The Broad Institute Genome Sequencing Platform"/>
            <person name="Cuomo C."/>
            <person name="Didier E."/>
            <person name="Bowers L."/>
            <person name="Young S.K."/>
            <person name="Zeng Q."/>
            <person name="Gargeya S."/>
            <person name="Fitzgerald M."/>
            <person name="Haas B."/>
            <person name="Abouelleil A."/>
            <person name="Alvarado L."/>
            <person name="Arachchi H.M."/>
            <person name="Berlin A."/>
            <person name="Chapman S.B."/>
            <person name="Gearin G."/>
            <person name="Goldberg J."/>
            <person name="Griggs A."/>
            <person name="Gujja S."/>
            <person name="Hansen M."/>
            <person name="Heiman D."/>
            <person name="Howarth C."/>
            <person name="Larimer J."/>
            <person name="Lui A."/>
            <person name="MacDonald P.J.P."/>
            <person name="McCowen C."/>
            <person name="Montmayeur A."/>
            <person name="Murphy C."/>
            <person name="Neiman D."/>
            <person name="Pearson M."/>
            <person name="Priest M."/>
            <person name="Roberts A."/>
            <person name="Saif S."/>
            <person name="Shea T."/>
            <person name="Sisk P."/>
            <person name="Stolte C."/>
            <person name="Sykes S."/>
            <person name="Wortman J."/>
            <person name="Nusbaum C."/>
            <person name="Birren B."/>
        </authorList>
    </citation>
    <scope>NUCLEOTIDE SEQUENCE [LARGE SCALE GENOMIC DNA]</scope>
    <source>
        <strain evidence="5">ATCC 50505</strain>
    </source>
</reference>
<dbReference type="STRING" id="993615.L2GLV4"/>
<dbReference type="EMBL" id="JH370143">
    <property type="protein sequence ID" value="ELA41485.1"/>
    <property type="molecule type" value="Genomic_DNA"/>
</dbReference>
<dbReference type="InParanoid" id="L2GLV4"/>
<accession>L2GLV4</accession>
<dbReference type="Pfam" id="PF01158">
    <property type="entry name" value="Ribosomal_L36e"/>
    <property type="match status" value="1"/>
</dbReference>
<dbReference type="GO" id="GO:0005840">
    <property type="term" value="C:ribosome"/>
    <property type="evidence" value="ECO:0007669"/>
    <property type="project" value="UniProtKB-KW"/>
</dbReference>
<dbReference type="OrthoDB" id="9616667at2759"/>
<dbReference type="FunCoup" id="L2GLV4">
    <property type="interactions" value="138"/>
</dbReference>
<dbReference type="GeneID" id="19882180"/>
<evidence type="ECO:0000256" key="1">
    <source>
        <dbReference type="ARBA" id="ARBA00006509"/>
    </source>
</evidence>
<dbReference type="AlphaFoldDB" id="L2GLV4"/>
<evidence type="ECO:0000256" key="2">
    <source>
        <dbReference type="ARBA" id="ARBA00022980"/>
    </source>
</evidence>
<dbReference type="GO" id="GO:0006412">
    <property type="term" value="P:translation"/>
    <property type="evidence" value="ECO:0007669"/>
    <property type="project" value="InterPro"/>
</dbReference>
<dbReference type="VEuPathDB" id="MicrosporidiaDB:VICG_01469"/>
<dbReference type="HOGENOM" id="CLU_140672_1_1_1"/>
<dbReference type="OMA" id="WGINRGH"/>
<proteinExistence type="inferred from homology"/>
<dbReference type="GO" id="GO:1990904">
    <property type="term" value="C:ribonucleoprotein complex"/>
    <property type="evidence" value="ECO:0007669"/>
    <property type="project" value="UniProtKB-KW"/>
</dbReference>
<name>L2GLV4_VITCO</name>
<evidence type="ECO:0000256" key="3">
    <source>
        <dbReference type="ARBA" id="ARBA00023274"/>
    </source>
</evidence>
<comment type="similarity">
    <text evidence="1">Belongs to the eukaryotic ribosomal protein eL36 family.</text>
</comment>
<keyword evidence="2" id="KW-0689">Ribosomal protein</keyword>
<keyword evidence="3" id="KW-0687">Ribonucleoprotein</keyword>
<dbReference type="RefSeq" id="XP_007604915.1">
    <property type="nucleotide sequence ID" value="XM_007604853.1"/>
</dbReference>
<dbReference type="Gene3D" id="1.10.10.1760">
    <property type="entry name" value="60S ribosomal protein L36"/>
    <property type="match status" value="1"/>
</dbReference>
<dbReference type="InterPro" id="IPR000509">
    <property type="entry name" value="Ribosomal_eL36"/>
</dbReference>
<evidence type="ECO:0000313" key="5">
    <source>
        <dbReference type="Proteomes" id="UP000011082"/>
    </source>
</evidence>
<organism evidence="4 5">
    <name type="scientific">Vittaforma corneae (strain ATCC 50505)</name>
    <name type="common">Microsporidian parasite</name>
    <name type="synonym">Nosema corneum</name>
    <dbReference type="NCBI Taxonomy" id="993615"/>
    <lineage>
        <taxon>Eukaryota</taxon>
        <taxon>Fungi</taxon>
        <taxon>Fungi incertae sedis</taxon>
        <taxon>Microsporidia</taxon>
        <taxon>Nosematidae</taxon>
        <taxon>Vittaforma</taxon>
    </lineage>
</organism>
<gene>
    <name evidence="4" type="ORF">VICG_01469</name>
</gene>
<evidence type="ECO:0000313" key="4">
    <source>
        <dbReference type="EMBL" id="ELA41485.1"/>
    </source>
</evidence>
<keyword evidence="5" id="KW-1185">Reference proteome</keyword>
<dbReference type="Proteomes" id="UP000011082">
    <property type="component" value="Unassembled WGS sequence"/>
</dbReference>
<sequence length="94" mass="11096">MEMKRFYRKRRVAHKVTPINPEPVVKRKSFAISESKILARKIAQEVCGLMPYEKKAIDYIKKDDPKKAKKFLKARLGSMSRAEKKFETLMRQPK</sequence>
<protein>
    <recommendedName>
        <fullName evidence="6">60S ribosomal protein L36</fullName>
    </recommendedName>
</protein>
<dbReference type="InterPro" id="IPR038097">
    <property type="entry name" value="Ribosomal_eL36_sf"/>
</dbReference>